<comment type="caution">
    <text evidence="1">The sequence shown here is derived from an EMBL/GenBank/DDBJ whole genome shotgun (WGS) entry which is preliminary data.</text>
</comment>
<name>A0A8J5IBZ5_9STRA</name>
<dbReference type="Proteomes" id="UP000709295">
    <property type="component" value="Unassembled WGS sequence"/>
</dbReference>
<organism evidence="1 2">
    <name type="scientific">Phytophthora aleatoria</name>
    <dbReference type="NCBI Taxonomy" id="2496075"/>
    <lineage>
        <taxon>Eukaryota</taxon>
        <taxon>Sar</taxon>
        <taxon>Stramenopiles</taxon>
        <taxon>Oomycota</taxon>
        <taxon>Peronosporomycetes</taxon>
        <taxon>Peronosporales</taxon>
        <taxon>Peronosporaceae</taxon>
        <taxon>Phytophthora</taxon>
    </lineage>
</organism>
<evidence type="ECO:0000313" key="1">
    <source>
        <dbReference type="EMBL" id="KAG6945264.1"/>
    </source>
</evidence>
<accession>A0A8J5IBZ5</accession>
<reference evidence="1" key="1">
    <citation type="submission" date="2021-01" db="EMBL/GenBank/DDBJ databases">
        <title>Phytophthora aleatoria, a newly-described species from Pinus radiata is distinct from Phytophthora cactorum isolates based on comparative genomics.</title>
        <authorList>
            <person name="Mcdougal R."/>
            <person name="Panda P."/>
            <person name="Williams N."/>
            <person name="Studholme D.J."/>
        </authorList>
    </citation>
    <scope>NUCLEOTIDE SEQUENCE</scope>
    <source>
        <strain evidence="1">NZFS 4037</strain>
    </source>
</reference>
<keyword evidence="2" id="KW-1185">Reference proteome</keyword>
<protein>
    <submittedName>
        <fullName evidence="1">Uncharacterized protein</fullName>
    </submittedName>
</protein>
<proteinExistence type="predicted"/>
<dbReference type="EMBL" id="JAENGY010002151">
    <property type="protein sequence ID" value="KAG6945264.1"/>
    <property type="molecule type" value="Genomic_DNA"/>
</dbReference>
<gene>
    <name evidence="1" type="ORF">JG688_00016641</name>
</gene>
<evidence type="ECO:0000313" key="2">
    <source>
        <dbReference type="Proteomes" id="UP000709295"/>
    </source>
</evidence>
<dbReference type="AlphaFoldDB" id="A0A8J5IBZ5"/>
<sequence length="91" mass="10003">MGGSEHNQAEGMVLSLIDQGVPDTQIRAIFGVGDSMIAGLKAVTNSGIDTLHTRRSPARPSHTYSDDDLHFLINNCNEWELEEGFPCSHHR</sequence>